<dbReference type="PROSITE" id="PS50932">
    <property type="entry name" value="HTH_LACI_2"/>
    <property type="match status" value="1"/>
</dbReference>
<dbReference type="InterPro" id="IPR010982">
    <property type="entry name" value="Lambda_DNA-bd_dom_sf"/>
</dbReference>
<evidence type="ECO:0000256" key="2">
    <source>
        <dbReference type="ARBA" id="ARBA00023125"/>
    </source>
</evidence>
<dbReference type="InterPro" id="IPR028082">
    <property type="entry name" value="Peripla_BP_I"/>
</dbReference>
<dbReference type="CDD" id="cd01392">
    <property type="entry name" value="HTH_LacI"/>
    <property type="match status" value="1"/>
</dbReference>
<keyword evidence="2 5" id="KW-0238">DNA-binding</keyword>
<comment type="caution">
    <text evidence="5">The sequence shown here is derived from an EMBL/GenBank/DDBJ whole genome shotgun (WGS) entry which is preliminary data.</text>
</comment>
<dbReference type="Proteomes" id="UP001501295">
    <property type="component" value="Unassembled WGS sequence"/>
</dbReference>
<proteinExistence type="predicted"/>
<evidence type="ECO:0000313" key="5">
    <source>
        <dbReference type="EMBL" id="GAA4681140.1"/>
    </source>
</evidence>
<dbReference type="EMBL" id="BAABLM010000005">
    <property type="protein sequence ID" value="GAA4681140.1"/>
    <property type="molecule type" value="Genomic_DNA"/>
</dbReference>
<evidence type="ECO:0000259" key="4">
    <source>
        <dbReference type="PROSITE" id="PS50932"/>
    </source>
</evidence>
<evidence type="ECO:0000256" key="3">
    <source>
        <dbReference type="ARBA" id="ARBA00023163"/>
    </source>
</evidence>
<dbReference type="PANTHER" id="PTHR30146">
    <property type="entry name" value="LACI-RELATED TRANSCRIPTIONAL REPRESSOR"/>
    <property type="match status" value="1"/>
</dbReference>
<dbReference type="GO" id="GO:0003677">
    <property type="term" value="F:DNA binding"/>
    <property type="evidence" value="ECO:0007669"/>
    <property type="project" value="UniProtKB-KW"/>
</dbReference>
<dbReference type="Pfam" id="PF13377">
    <property type="entry name" value="Peripla_BP_3"/>
    <property type="match status" value="1"/>
</dbReference>
<dbReference type="InterPro" id="IPR046335">
    <property type="entry name" value="LacI/GalR-like_sensor"/>
</dbReference>
<dbReference type="Pfam" id="PF00356">
    <property type="entry name" value="LacI"/>
    <property type="match status" value="1"/>
</dbReference>
<organism evidence="5 6">
    <name type="scientific">Frondihabitans cladoniiphilus</name>
    <dbReference type="NCBI Taxonomy" id="715785"/>
    <lineage>
        <taxon>Bacteria</taxon>
        <taxon>Bacillati</taxon>
        <taxon>Actinomycetota</taxon>
        <taxon>Actinomycetes</taxon>
        <taxon>Micrococcales</taxon>
        <taxon>Microbacteriaceae</taxon>
        <taxon>Frondihabitans</taxon>
    </lineage>
</organism>
<name>A0ABP8W7H6_9MICO</name>
<dbReference type="Gene3D" id="3.40.50.2300">
    <property type="match status" value="2"/>
</dbReference>
<dbReference type="SUPFAM" id="SSF53822">
    <property type="entry name" value="Periplasmic binding protein-like I"/>
    <property type="match status" value="1"/>
</dbReference>
<accession>A0ABP8W7H6</accession>
<sequence length="335" mass="35292">MATIGVKEVAALAGVSIGTVSNVLNRPDKVTEATAARVHAAIEQLGFIRNDAARQLRAGSSRAIGLVILDVANPFFTGLARGAQERAAESGLSVILGYSDEKVEREASYLDLFEEQRVHGVLLSPAAEPGPRLERLRAHGIPAVLVDRLSTDTSFSSVSVDDIRGGATAVGHLLAQGRRRIAFIGGPLTIRQVSDRLHGASEAASAEPRASLEVVTVSALTVAEGRRVGRQIARRDPAARPDAVFAANDLVALGVLEAMLIEGTVKIPEQMSLIGYDDIGFAGSAMVPVSSIRQPMALMGQTAVDVLMEEASGAGRAAQHVVFQPELVVRESSQR</sequence>
<keyword evidence="1" id="KW-0805">Transcription regulation</keyword>
<dbReference type="PANTHER" id="PTHR30146:SF109">
    <property type="entry name" value="HTH-TYPE TRANSCRIPTIONAL REGULATOR GALS"/>
    <property type="match status" value="1"/>
</dbReference>
<evidence type="ECO:0000256" key="1">
    <source>
        <dbReference type="ARBA" id="ARBA00023015"/>
    </source>
</evidence>
<protein>
    <submittedName>
        <fullName evidence="5">LacI family DNA-binding transcriptional regulator</fullName>
    </submittedName>
</protein>
<keyword evidence="6" id="KW-1185">Reference proteome</keyword>
<dbReference type="SMART" id="SM00354">
    <property type="entry name" value="HTH_LACI"/>
    <property type="match status" value="1"/>
</dbReference>
<keyword evidence="3" id="KW-0804">Transcription</keyword>
<feature type="domain" description="HTH lacI-type" evidence="4">
    <location>
        <begin position="4"/>
        <end position="58"/>
    </location>
</feature>
<reference evidence="6" key="1">
    <citation type="journal article" date="2019" name="Int. J. Syst. Evol. Microbiol.">
        <title>The Global Catalogue of Microorganisms (GCM) 10K type strain sequencing project: providing services to taxonomists for standard genome sequencing and annotation.</title>
        <authorList>
            <consortium name="The Broad Institute Genomics Platform"/>
            <consortium name="The Broad Institute Genome Sequencing Center for Infectious Disease"/>
            <person name="Wu L."/>
            <person name="Ma J."/>
        </authorList>
    </citation>
    <scope>NUCLEOTIDE SEQUENCE [LARGE SCALE GENOMIC DNA]</scope>
    <source>
        <strain evidence="6">JCM 18956</strain>
    </source>
</reference>
<evidence type="ECO:0000313" key="6">
    <source>
        <dbReference type="Proteomes" id="UP001501295"/>
    </source>
</evidence>
<dbReference type="InterPro" id="IPR000843">
    <property type="entry name" value="HTH_LacI"/>
</dbReference>
<gene>
    <name evidence="5" type="ORF">GCM10025780_28140</name>
</gene>
<dbReference type="SUPFAM" id="SSF47413">
    <property type="entry name" value="lambda repressor-like DNA-binding domains"/>
    <property type="match status" value="1"/>
</dbReference>
<dbReference type="PROSITE" id="PS00356">
    <property type="entry name" value="HTH_LACI_1"/>
    <property type="match status" value="1"/>
</dbReference>
<dbReference type="Gene3D" id="1.10.260.40">
    <property type="entry name" value="lambda repressor-like DNA-binding domains"/>
    <property type="match status" value="1"/>
</dbReference>
<dbReference type="RefSeq" id="WP_345376540.1">
    <property type="nucleotide sequence ID" value="NZ_BAABLM010000005.1"/>
</dbReference>